<dbReference type="STRING" id="1307839.L21SP5_02198"/>
<dbReference type="CDD" id="cd01412">
    <property type="entry name" value="SIRT5_Af1_CobB"/>
    <property type="match status" value="1"/>
</dbReference>
<proteinExistence type="predicted"/>
<evidence type="ECO:0000259" key="5">
    <source>
        <dbReference type="PROSITE" id="PS50305"/>
    </source>
</evidence>
<evidence type="ECO:0000256" key="4">
    <source>
        <dbReference type="PROSITE-ProRule" id="PRU00236"/>
    </source>
</evidence>
<keyword evidence="2" id="KW-0808">Transferase</keyword>
<sequence precursor="true">MSKKLVVLSGAGMSAESGIRTFRDKDGWWQNHNPMELASPEAFESDPQLVLDFYNYRRKKVMEAEPNEGHKGLVKLEQDFDVQIVTQNVDDLHERAGSKNVLHLHGEIRKARSTTDPWLVYDLEGSELNLGDKCEKGSQLRPHVVWFGEAVPAIEAAANIVAHADIFVIIGTALAVYPAAGLTNYLRKGVPVFVINPDTAHENFSSQIEFIETGAVEGVKILQKKLKSYVE</sequence>
<dbReference type="AlphaFoldDB" id="A0A0S2I0S6"/>
<dbReference type="InterPro" id="IPR026590">
    <property type="entry name" value="Ssirtuin_cat_dom"/>
</dbReference>
<dbReference type="GO" id="GO:0017136">
    <property type="term" value="F:histone deacetylase activity, NAD-dependent"/>
    <property type="evidence" value="ECO:0007669"/>
    <property type="project" value="TreeGrafter"/>
</dbReference>
<dbReference type="EC" id="2.3.1.286" evidence="1"/>
<dbReference type="OrthoDB" id="9800582at2"/>
<dbReference type="GO" id="GO:0036055">
    <property type="term" value="F:protein-succinyllysine desuccinylase activity"/>
    <property type="evidence" value="ECO:0007669"/>
    <property type="project" value="InterPro"/>
</dbReference>
<dbReference type="Pfam" id="PF02146">
    <property type="entry name" value="SIR2"/>
    <property type="match status" value="1"/>
</dbReference>
<dbReference type="EMBL" id="CP013118">
    <property type="protein sequence ID" value="ALO15831.1"/>
    <property type="molecule type" value="Genomic_DNA"/>
</dbReference>
<dbReference type="PROSITE" id="PS50305">
    <property type="entry name" value="SIRTUIN"/>
    <property type="match status" value="1"/>
</dbReference>
<dbReference type="InterPro" id="IPR050134">
    <property type="entry name" value="NAD-dep_sirtuin_deacylases"/>
</dbReference>
<dbReference type="Proteomes" id="UP000064893">
    <property type="component" value="Chromosome"/>
</dbReference>
<dbReference type="GO" id="GO:0070403">
    <property type="term" value="F:NAD+ binding"/>
    <property type="evidence" value="ECO:0007669"/>
    <property type="project" value="InterPro"/>
</dbReference>
<accession>A0A0S2I0S6</accession>
<dbReference type="InterPro" id="IPR027546">
    <property type="entry name" value="Sirtuin_class_III"/>
</dbReference>
<dbReference type="InterPro" id="IPR029035">
    <property type="entry name" value="DHS-like_NAD/FAD-binding_dom"/>
</dbReference>
<organism evidence="6 7">
    <name type="scientific">Salinivirga cyanobacteriivorans</name>
    <dbReference type="NCBI Taxonomy" id="1307839"/>
    <lineage>
        <taxon>Bacteria</taxon>
        <taxon>Pseudomonadati</taxon>
        <taxon>Bacteroidota</taxon>
        <taxon>Bacteroidia</taxon>
        <taxon>Bacteroidales</taxon>
        <taxon>Salinivirgaceae</taxon>
        <taxon>Salinivirga</taxon>
    </lineage>
</organism>
<dbReference type="PATRIC" id="fig|1307839.3.peg.2316"/>
<dbReference type="KEGG" id="blq:L21SP5_02198"/>
<dbReference type="InterPro" id="IPR026591">
    <property type="entry name" value="Sirtuin_cat_small_dom_sf"/>
</dbReference>
<feature type="domain" description="Deacetylase sirtuin-type" evidence="5">
    <location>
        <begin position="1"/>
        <end position="231"/>
    </location>
</feature>
<dbReference type="Gene3D" id="3.40.50.1220">
    <property type="entry name" value="TPP-binding domain"/>
    <property type="match status" value="1"/>
</dbReference>
<keyword evidence="6" id="KW-0378">Hydrolase</keyword>
<evidence type="ECO:0000313" key="7">
    <source>
        <dbReference type="Proteomes" id="UP000064893"/>
    </source>
</evidence>
<evidence type="ECO:0000256" key="2">
    <source>
        <dbReference type="ARBA" id="ARBA00022679"/>
    </source>
</evidence>
<protein>
    <recommendedName>
        <fullName evidence="1">protein acetyllysine N-acetyltransferase</fullName>
        <ecNumber evidence="1">2.3.1.286</ecNumber>
    </recommendedName>
</protein>
<evidence type="ECO:0000256" key="1">
    <source>
        <dbReference type="ARBA" id="ARBA00012928"/>
    </source>
</evidence>
<dbReference type="RefSeq" id="WP_057953256.1">
    <property type="nucleotide sequence ID" value="NZ_CP013118.1"/>
</dbReference>
<comment type="caution">
    <text evidence="4">Lacks conserved residue(s) required for the propagation of feature annotation.</text>
</comment>
<keyword evidence="3" id="KW-0520">NAD</keyword>
<dbReference type="InterPro" id="IPR003000">
    <property type="entry name" value="Sirtuin"/>
</dbReference>
<dbReference type="PANTHER" id="PTHR11085:SF4">
    <property type="entry name" value="NAD-DEPENDENT PROTEIN DEACYLASE"/>
    <property type="match status" value="1"/>
</dbReference>
<keyword evidence="7" id="KW-1185">Reference proteome</keyword>
<dbReference type="Gene3D" id="3.30.1600.10">
    <property type="entry name" value="SIR2/SIRT2 'Small Domain"/>
    <property type="match status" value="1"/>
</dbReference>
<dbReference type="PANTHER" id="PTHR11085">
    <property type="entry name" value="NAD-DEPENDENT PROTEIN DEACYLASE SIRTUIN-5, MITOCHONDRIAL-RELATED"/>
    <property type="match status" value="1"/>
</dbReference>
<name>A0A0S2I0S6_9BACT</name>
<evidence type="ECO:0000313" key="6">
    <source>
        <dbReference type="EMBL" id="ALO15831.1"/>
    </source>
</evidence>
<dbReference type="GO" id="GO:0036054">
    <property type="term" value="F:protein-malonyllysine demalonylase activity"/>
    <property type="evidence" value="ECO:0007669"/>
    <property type="project" value="InterPro"/>
</dbReference>
<dbReference type="SUPFAM" id="SSF52467">
    <property type="entry name" value="DHS-like NAD/FAD-binding domain"/>
    <property type="match status" value="1"/>
</dbReference>
<reference evidence="6 7" key="1">
    <citation type="submission" date="2015-11" db="EMBL/GenBank/DDBJ databases">
        <title>Description and complete genome sequence of a novel strain predominating in hypersaline microbial mats and representing a new family of the Bacteriodetes phylum.</title>
        <authorList>
            <person name="Spring S."/>
            <person name="Bunk B."/>
            <person name="Sproer C."/>
            <person name="Klenk H.-P."/>
        </authorList>
    </citation>
    <scope>NUCLEOTIDE SEQUENCE [LARGE SCALE GENOMIC DNA]</scope>
    <source>
        <strain evidence="6 7">L21-Spi-D4</strain>
    </source>
</reference>
<gene>
    <name evidence="6" type="primary">cobB_2</name>
    <name evidence="6" type="ORF">L21SP5_02198</name>
</gene>
<evidence type="ECO:0000256" key="3">
    <source>
        <dbReference type="ARBA" id="ARBA00023027"/>
    </source>
</evidence>